<dbReference type="PANTHER" id="PTHR42895:SF2">
    <property type="entry name" value="IRON-SULFUR CLUSTER PROTEIN"/>
    <property type="match status" value="1"/>
</dbReference>
<reference evidence="2" key="1">
    <citation type="submission" date="2022-04" db="EMBL/GenBank/DDBJ databases">
        <title>Desulfatitalea alkaliphila sp. nov., a novel anaerobic sulfate-reducing bacterium isolated from terrestrial mud volcano, Taman Peninsula, Russia.</title>
        <authorList>
            <person name="Khomyakova M.A."/>
            <person name="Merkel A.Y."/>
            <person name="Slobodkin A.I."/>
        </authorList>
    </citation>
    <scope>NUCLEOTIDE SEQUENCE</scope>
    <source>
        <strain evidence="2">M08but</strain>
    </source>
</reference>
<dbReference type="InterPro" id="IPR012675">
    <property type="entry name" value="Beta-grasp_dom_sf"/>
</dbReference>
<organism evidence="2 3">
    <name type="scientific">Desulfatitalea alkaliphila</name>
    <dbReference type="NCBI Taxonomy" id="2929485"/>
    <lineage>
        <taxon>Bacteria</taxon>
        <taxon>Pseudomonadati</taxon>
        <taxon>Thermodesulfobacteriota</taxon>
        <taxon>Desulfobacteria</taxon>
        <taxon>Desulfobacterales</taxon>
        <taxon>Desulfosarcinaceae</taxon>
        <taxon>Desulfatitalea</taxon>
    </lineage>
</organism>
<dbReference type="CDD" id="cd00207">
    <property type="entry name" value="fer2"/>
    <property type="match status" value="1"/>
</dbReference>
<evidence type="ECO:0000313" key="3">
    <source>
        <dbReference type="Proteomes" id="UP001165427"/>
    </source>
</evidence>
<dbReference type="Pfam" id="PF17650">
    <property type="entry name" value="RACo_linker"/>
    <property type="match status" value="1"/>
</dbReference>
<dbReference type="InterPro" id="IPR001041">
    <property type="entry name" value="2Fe-2S_ferredoxin-type"/>
</dbReference>
<dbReference type="SUPFAM" id="SSF54292">
    <property type="entry name" value="2Fe-2S ferredoxin-like"/>
    <property type="match status" value="1"/>
</dbReference>
<dbReference type="Gene3D" id="3.10.20.880">
    <property type="match status" value="1"/>
</dbReference>
<proteinExistence type="predicted"/>
<dbReference type="PROSITE" id="PS51085">
    <property type="entry name" value="2FE2S_FER_2"/>
    <property type="match status" value="1"/>
</dbReference>
<dbReference type="Pfam" id="PF14574">
    <property type="entry name" value="RACo_C_ter"/>
    <property type="match status" value="1"/>
</dbReference>
<dbReference type="InterPro" id="IPR042259">
    <property type="entry name" value="Raco-like_middle_sf"/>
</dbReference>
<dbReference type="InterPro" id="IPR036010">
    <property type="entry name" value="2Fe-2S_ferredoxin-like_sf"/>
</dbReference>
<dbReference type="InterPro" id="IPR041414">
    <property type="entry name" value="Raco-like_middle"/>
</dbReference>
<dbReference type="InterPro" id="IPR043129">
    <property type="entry name" value="ATPase_NBD"/>
</dbReference>
<name>A0AA41UK91_9BACT</name>
<comment type="caution">
    <text evidence="2">The sequence shown here is derived from an EMBL/GenBank/DDBJ whole genome shotgun (WGS) entry which is preliminary data.</text>
</comment>
<dbReference type="Gene3D" id="3.30.420.480">
    <property type="entry name" value="Domain of unknown function (DUF4445)"/>
    <property type="match status" value="1"/>
</dbReference>
<keyword evidence="3" id="KW-1185">Reference proteome</keyword>
<dbReference type="InterPro" id="IPR027980">
    <property type="entry name" value="RACo_C"/>
</dbReference>
<dbReference type="InterPro" id="IPR040506">
    <property type="entry name" value="RACo_linker"/>
</dbReference>
<dbReference type="SUPFAM" id="SSF53067">
    <property type="entry name" value="Actin-like ATPase domain"/>
    <property type="match status" value="1"/>
</dbReference>
<feature type="domain" description="2Fe-2S ferredoxin-type" evidence="1">
    <location>
        <begin position="4"/>
        <end position="93"/>
    </location>
</feature>
<dbReference type="GO" id="GO:0051536">
    <property type="term" value="F:iron-sulfur cluster binding"/>
    <property type="evidence" value="ECO:0007669"/>
    <property type="project" value="InterPro"/>
</dbReference>
<sequence length="656" mass="71579">MSNVQVTFLPNNVSIEVARGETVLRAAMAAGVHINASCGGDGTCGKCRVMVEAGSVEGETSDRISAEDREKGYRLACKTTVQGDVTIRIPVESAVDISALQRQAPRRTATVKQIGLEEIKEQGLFLPAVEKRYLELTPPDTQDHLPDVTRLVNHLRLQHDEHGLEVSLPVIRQIPSVFREQDFKVTVTLARPVRSSGKTQIIRVEPGDTTDRNYAVAMDIGTTTIYGQLVDLVSGKVVAENGDFNGQVSYGEDVITRIMFAEKPGGLETLQRVVIETVNKVLTRILKQSKIAREEISLITLAGNTTMTQLLLKVEPRHIRRAPYVPTASIYPTIRATDLGIALDDHVTALVYPQVSSYVGGDIVAGVMGSGMYRSEALTLFMDIGTNAEVVIGNKDWMACAACSAGPAFEGGGIQFGMRAAKGAIEDFSIDPETLEPMLMTIGNVRPKGICGSGLIIIVATLFEMGVIDNQGKFDRDLNTPRIRATDNIYEYVLAFADQTQIDRDITINEIDIENLIRAKGAIYSGCTTLLKEVGMQLDDVEQILLAGGFGSYVDLERAMIIGLLPEVAPEKVVYVGNSSLLGARMSALTNSVRQQVVGVTNMMTNFELSETPSYMDNYVASLFLPHTDMDRFPRLKTRLEERRALAAKIRAHGNA</sequence>
<dbReference type="Gene3D" id="3.10.20.30">
    <property type="match status" value="1"/>
</dbReference>
<accession>A0AA41UK91</accession>
<dbReference type="RefSeq" id="WP_246911905.1">
    <property type="nucleotide sequence ID" value="NZ_JALJRB010000020.1"/>
</dbReference>
<dbReference type="Pfam" id="PF00111">
    <property type="entry name" value="Fer2"/>
    <property type="match status" value="1"/>
</dbReference>
<dbReference type="Pfam" id="PF17651">
    <property type="entry name" value="Raco_middle"/>
    <property type="match status" value="1"/>
</dbReference>
<dbReference type="Proteomes" id="UP001165427">
    <property type="component" value="Unassembled WGS sequence"/>
</dbReference>
<evidence type="ECO:0000313" key="2">
    <source>
        <dbReference type="EMBL" id="MCJ8502064.1"/>
    </source>
</evidence>
<dbReference type="EMBL" id="JALJRB010000020">
    <property type="protein sequence ID" value="MCJ8502064.1"/>
    <property type="molecule type" value="Genomic_DNA"/>
</dbReference>
<evidence type="ECO:0000259" key="1">
    <source>
        <dbReference type="PROSITE" id="PS51085"/>
    </source>
</evidence>
<protein>
    <submittedName>
        <fullName evidence="2">ASKHA domain-containing protein</fullName>
    </submittedName>
</protein>
<dbReference type="PANTHER" id="PTHR42895">
    <property type="entry name" value="IRON-SULFUR CLUSTER-BINDING PROTEIN-RELATED"/>
    <property type="match status" value="1"/>
</dbReference>
<dbReference type="AlphaFoldDB" id="A0AA41UK91"/>
<dbReference type="InterPro" id="IPR052911">
    <property type="entry name" value="Corrinoid_activation_enz"/>
</dbReference>
<gene>
    <name evidence="2" type="ORF">MRX98_15885</name>
</gene>